<dbReference type="PROSITE" id="PS50142">
    <property type="entry name" value="RNASE_3_2"/>
    <property type="match status" value="1"/>
</dbReference>
<protein>
    <submittedName>
        <fullName evidence="9">Metal ABC transporter permease</fullName>
    </submittedName>
</protein>
<dbReference type="SUPFAM" id="SSF81345">
    <property type="entry name" value="ABC transporter involved in vitamin B12 uptake, BtuC"/>
    <property type="match status" value="1"/>
</dbReference>
<feature type="domain" description="RNase III" evidence="8">
    <location>
        <begin position="1"/>
        <end position="56"/>
    </location>
</feature>
<keyword evidence="5 7" id="KW-0472">Membrane</keyword>
<proteinExistence type="inferred from homology"/>
<dbReference type="PANTHER" id="PTHR30477">
    <property type="entry name" value="ABC-TRANSPORTER METAL-BINDING PROTEIN"/>
    <property type="match status" value="1"/>
</dbReference>
<dbReference type="PANTHER" id="PTHR30477:SF0">
    <property type="entry name" value="METAL TRANSPORT SYSTEM MEMBRANE PROTEIN TM_0125-RELATED"/>
    <property type="match status" value="1"/>
</dbReference>
<evidence type="ECO:0000256" key="5">
    <source>
        <dbReference type="ARBA" id="ARBA00023136"/>
    </source>
</evidence>
<keyword evidence="4 7" id="KW-1133">Transmembrane helix</keyword>
<feature type="transmembrane region" description="Helical" evidence="7">
    <location>
        <begin position="47"/>
        <end position="80"/>
    </location>
</feature>
<dbReference type="Pfam" id="PF00950">
    <property type="entry name" value="ABC-3"/>
    <property type="match status" value="1"/>
</dbReference>
<dbReference type="InterPro" id="IPR037294">
    <property type="entry name" value="ABC_BtuC-like"/>
</dbReference>
<evidence type="ECO:0000256" key="2">
    <source>
        <dbReference type="ARBA" id="ARBA00008034"/>
    </source>
</evidence>
<dbReference type="InterPro" id="IPR000999">
    <property type="entry name" value="RNase_III_dom"/>
</dbReference>
<evidence type="ECO:0000259" key="8">
    <source>
        <dbReference type="PROSITE" id="PS50142"/>
    </source>
</evidence>
<dbReference type="GO" id="GO:0055085">
    <property type="term" value="P:transmembrane transport"/>
    <property type="evidence" value="ECO:0007669"/>
    <property type="project" value="InterPro"/>
</dbReference>
<reference evidence="9" key="1">
    <citation type="journal article" date="2020" name="mSystems">
        <title>Genome- and Community-Level Interaction Insights into Carbon Utilization and Element Cycling Functions of Hydrothermarchaeota in Hydrothermal Sediment.</title>
        <authorList>
            <person name="Zhou Z."/>
            <person name="Liu Y."/>
            <person name="Xu W."/>
            <person name="Pan J."/>
            <person name="Luo Z.H."/>
            <person name="Li M."/>
        </authorList>
    </citation>
    <scope>NUCLEOTIDE SEQUENCE [LARGE SCALE GENOMIC DNA]</scope>
    <source>
        <strain evidence="9">SpSt-101</strain>
    </source>
</reference>
<feature type="transmembrane region" description="Helical" evidence="7">
    <location>
        <begin position="218"/>
        <end position="243"/>
    </location>
</feature>
<evidence type="ECO:0000256" key="7">
    <source>
        <dbReference type="SAM" id="Phobius"/>
    </source>
</evidence>
<sequence>MTFITDLMNYEFLRNALIANVLISFVTGMVSPVIVYKRLEFIGDGLAHAIFAGVAFAVIFNFNVLLGSVLATLFFAYLVYVLSKDSKIAESTAIGMLLPVFMSIGVILFSKSPRYTVDVTSYLFGNILLISKHDIYFMVFVLALTIAVLSLKHYEISYWLADETMAKFYGVKTHIIRLLVLVLVSTVVVSALKLAGVIVMGAFLVLPGAFSKGRAKSLLSAIVQSLVFNFVFSFFGFLTAYYFDLPPGPTIVLFLFTGFIGSTLFTRKK</sequence>
<evidence type="ECO:0000256" key="6">
    <source>
        <dbReference type="RuleBase" id="RU003943"/>
    </source>
</evidence>
<name>A0A832IJV7_FERPE</name>
<accession>A0A832IJV7</accession>
<keyword evidence="6" id="KW-0813">Transport</keyword>
<feature type="transmembrane region" description="Helical" evidence="7">
    <location>
        <begin position="174"/>
        <end position="206"/>
    </location>
</feature>
<feature type="transmembrane region" description="Helical" evidence="7">
    <location>
        <begin position="12"/>
        <end position="35"/>
    </location>
</feature>
<dbReference type="GO" id="GO:0010043">
    <property type="term" value="P:response to zinc ion"/>
    <property type="evidence" value="ECO:0007669"/>
    <property type="project" value="TreeGrafter"/>
</dbReference>
<dbReference type="GO" id="GO:0006396">
    <property type="term" value="P:RNA processing"/>
    <property type="evidence" value="ECO:0007669"/>
    <property type="project" value="InterPro"/>
</dbReference>
<dbReference type="AlphaFoldDB" id="A0A832IJV7"/>
<dbReference type="InterPro" id="IPR001626">
    <property type="entry name" value="ABC_TroCD"/>
</dbReference>
<evidence type="ECO:0000313" key="9">
    <source>
        <dbReference type="EMBL" id="HHD40234.1"/>
    </source>
</evidence>
<evidence type="ECO:0000256" key="4">
    <source>
        <dbReference type="ARBA" id="ARBA00022989"/>
    </source>
</evidence>
<comment type="subcellular location">
    <subcellularLocation>
        <location evidence="6">Cell membrane</location>
        <topology evidence="6">Multi-pass membrane protein</topology>
    </subcellularLocation>
    <subcellularLocation>
        <location evidence="1">Membrane</location>
        <topology evidence="1">Multi-pass membrane protein</topology>
    </subcellularLocation>
</comment>
<dbReference type="EMBL" id="DRUO01000157">
    <property type="protein sequence ID" value="HHD40234.1"/>
    <property type="molecule type" value="Genomic_DNA"/>
</dbReference>
<organism evidence="9">
    <name type="scientific">Fervidobacterium pennivorans</name>
    <dbReference type="NCBI Taxonomy" id="93466"/>
    <lineage>
        <taxon>Bacteria</taxon>
        <taxon>Thermotogati</taxon>
        <taxon>Thermotogota</taxon>
        <taxon>Thermotogae</taxon>
        <taxon>Thermotogales</taxon>
        <taxon>Fervidobacteriaceae</taxon>
        <taxon>Fervidobacterium</taxon>
    </lineage>
</organism>
<comment type="similarity">
    <text evidence="2 6">Belongs to the ABC-3 integral membrane protein family.</text>
</comment>
<comment type="caution">
    <text evidence="9">The sequence shown here is derived from an EMBL/GenBank/DDBJ whole genome shotgun (WGS) entry which is preliminary data.</text>
</comment>
<dbReference type="GO" id="GO:0043190">
    <property type="term" value="C:ATP-binding cassette (ABC) transporter complex"/>
    <property type="evidence" value="ECO:0007669"/>
    <property type="project" value="InterPro"/>
</dbReference>
<dbReference type="GO" id="GO:0004525">
    <property type="term" value="F:ribonuclease III activity"/>
    <property type="evidence" value="ECO:0007669"/>
    <property type="project" value="InterPro"/>
</dbReference>
<feature type="transmembrane region" description="Helical" evidence="7">
    <location>
        <begin position="135"/>
        <end position="154"/>
    </location>
</feature>
<gene>
    <name evidence="9" type="ORF">ENL60_01900</name>
</gene>
<feature type="transmembrane region" description="Helical" evidence="7">
    <location>
        <begin position="249"/>
        <end position="266"/>
    </location>
</feature>
<evidence type="ECO:0000256" key="3">
    <source>
        <dbReference type="ARBA" id="ARBA00022692"/>
    </source>
</evidence>
<evidence type="ECO:0000256" key="1">
    <source>
        <dbReference type="ARBA" id="ARBA00004141"/>
    </source>
</evidence>
<feature type="transmembrane region" description="Helical" evidence="7">
    <location>
        <begin position="92"/>
        <end position="109"/>
    </location>
</feature>
<dbReference type="Gene3D" id="1.10.3470.10">
    <property type="entry name" value="ABC transporter involved in vitamin B12 uptake, BtuC"/>
    <property type="match status" value="1"/>
</dbReference>
<keyword evidence="3 6" id="KW-0812">Transmembrane</keyword>